<dbReference type="RefSeq" id="WP_189398625.1">
    <property type="nucleotide sequence ID" value="NZ_BMXA01000001.1"/>
</dbReference>
<dbReference type="InterPro" id="IPR036615">
    <property type="entry name" value="Mur_ligase_C_dom_sf"/>
</dbReference>
<dbReference type="Gene3D" id="3.40.1190.10">
    <property type="entry name" value="Mur-like, catalytic domain"/>
    <property type="match status" value="1"/>
</dbReference>
<feature type="domain" description="Mur ligase C-terminal" evidence="24">
    <location>
        <begin position="287"/>
        <end position="410"/>
    </location>
</feature>
<evidence type="ECO:0000256" key="21">
    <source>
        <dbReference type="ARBA" id="ARBA00049035"/>
    </source>
</evidence>
<evidence type="ECO:0000256" key="5">
    <source>
        <dbReference type="ARBA" id="ARBA00008276"/>
    </source>
</evidence>
<dbReference type="GO" id="GO:0005737">
    <property type="term" value="C:cytoplasm"/>
    <property type="evidence" value="ECO:0007669"/>
    <property type="project" value="TreeGrafter"/>
</dbReference>
<keyword evidence="12 23" id="KW-0547">Nucleotide-binding</keyword>
<evidence type="ECO:0000313" key="27">
    <source>
        <dbReference type="Proteomes" id="UP000614811"/>
    </source>
</evidence>
<dbReference type="GO" id="GO:0008841">
    <property type="term" value="F:dihydrofolate synthase activity"/>
    <property type="evidence" value="ECO:0007669"/>
    <property type="project" value="UniProtKB-EC"/>
</dbReference>
<reference evidence="26" key="1">
    <citation type="journal article" date="2014" name="Int. J. Syst. Evol. Microbiol.">
        <title>Complete genome sequence of Corynebacterium casei LMG S-19264T (=DSM 44701T), isolated from a smear-ripened cheese.</title>
        <authorList>
            <consortium name="US DOE Joint Genome Institute (JGI-PGF)"/>
            <person name="Walter F."/>
            <person name="Albersmeier A."/>
            <person name="Kalinowski J."/>
            <person name="Ruckert C."/>
        </authorList>
    </citation>
    <scope>NUCLEOTIDE SEQUENCE</scope>
    <source>
        <strain evidence="26">KCTC 12711</strain>
    </source>
</reference>
<feature type="domain" description="Mur ligase central" evidence="25">
    <location>
        <begin position="46"/>
        <end position="186"/>
    </location>
</feature>
<evidence type="ECO:0000256" key="11">
    <source>
        <dbReference type="ARBA" id="ARBA00022723"/>
    </source>
</evidence>
<dbReference type="Gene3D" id="3.90.190.20">
    <property type="entry name" value="Mur ligase, C-terminal domain"/>
    <property type="match status" value="1"/>
</dbReference>
<keyword evidence="13 23" id="KW-0067">ATP-binding</keyword>
<evidence type="ECO:0000256" key="20">
    <source>
        <dbReference type="ARBA" id="ARBA00047808"/>
    </source>
</evidence>
<evidence type="ECO:0000256" key="12">
    <source>
        <dbReference type="ARBA" id="ARBA00022741"/>
    </source>
</evidence>
<evidence type="ECO:0000256" key="3">
    <source>
        <dbReference type="ARBA" id="ARBA00004799"/>
    </source>
</evidence>
<keyword evidence="14" id="KW-0460">Magnesium</keyword>
<evidence type="ECO:0000256" key="9">
    <source>
        <dbReference type="ARBA" id="ARBA00019357"/>
    </source>
</evidence>
<dbReference type="GO" id="GO:0005524">
    <property type="term" value="F:ATP binding"/>
    <property type="evidence" value="ECO:0007669"/>
    <property type="project" value="UniProtKB-KW"/>
</dbReference>
<dbReference type="AlphaFoldDB" id="A0A918RL68"/>
<reference evidence="26" key="2">
    <citation type="submission" date="2020-09" db="EMBL/GenBank/DDBJ databases">
        <authorList>
            <person name="Sun Q."/>
            <person name="Kim S."/>
        </authorList>
    </citation>
    <scope>NUCLEOTIDE SEQUENCE</scope>
    <source>
        <strain evidence="26">KCTC 12711</strain>
    </source>
</reference>
<dbReference type="PANTHER" id="PTHR11136:SF0">
    <property type="entry name" value="DIHYDROFOLATE SYNTHETASE-RELATED"/>
    <property type="match status" value="1"/>
</dbReference>
<dbReference type="PIRSF" id="PIRSF001563">
    <property type="entry name" value="Folylpolyglu_synth"/>
    <property type="match status" value="1"/>
</dbReference>
<dbReference type="EC" id="6.3.2.12" evidence="7"/>
<name>A0A918RL68_9GAMM</name>
<comment type="cofactor">
    <cofactor evidence="1">
        <name>Mg(2+)</name>
        <dbReference type="ChEBI" id="CHEBI:18420"/>
    </cofactor>
</comment>
<keyword evidence="11" id="KW-0479">Metal-binding</keyword>
<comment type="pathway">
    <text evidence="4">Cofactor biosynthesis; tetrahydrofolylpolyglutamate biosynthesis.</text>
</comment>
<evidence type="ECO:0000256" key="13">
    <source>
        <dbReference type="ARBA" id="ARBA00022840"/>
    </source>
</evidence>
<evidence type="ECO:0000256" key="7">
    <source>
        <dbReference type="ARBA" id="ARBA00013023"/>
    </source>
</evidence>
<comment type="catalytic activity">
    <reaction evidence="20">
        <text>10-formyltetrahydrofolyl-(gamma-L-Glu)(n) + L-glutamate + ATP = 10-formyltetrahydrofolyl-(gamma-L-Glu)(n+1) + ADP + phosphate + H(+)</text>
        <dbReference type="Rhea" id="RHEA:51904"/>
        <dbReference type="Rhea" id="RHEA-COMP:13088"/>
        <dbReference type="Rhea" id="RHEA-COMP:14300"/>
        <dbReference type="ChEBI" id="CHEBI:15378"/>
        <dbReference type="ChEBI" id="CHEBI:29985"/>
        <dbReference type="ChEBI" id="CHEBI:30616"/>
        <dbReference type="ChEBI" id="CHEBI:43474"/>
        <dbReference type="ChEBI" id="CHEBI:134413"/>
        <dbReference type="ChEBI" id="CHEBI:456216"/>
        <dbReference type="EC" id="6.3.2.17"/>
    </reaction>
</comment>
<accession>A0A918RL68</accession>
<evidence type="ECO:0000259" key="24">
    <source>
        <dbReference type="Pfam" id="PF02875"/>
    </source>
</evidence>
<proteinExistence type="inferred from homology"/>
<organism evidence="26 27">
    <name type="scientific">Arenicella chitinivorans</name>
    <dbReference type="NCBI Taxonomy" id="1329800"/>
    <lineage>
        <taxon>Bacteria</taxon>
        <taxon>Pseudomonadati</taxon>
        <taxon>Pseudomonadota</taxon>
        <taxon>Gammaproteobacteria</taxon>
        <taxon>Arenicellales</taxon>
        <taxon>Arenicellaceae</taxon>
        <taxon>Arenicella</taxon>
    </lineage>
</organism>
<dbReference type="NCBIfam" id="TIGR01499">
    <property type="entry name" value="folC"/>
    <property type="match status" value="1"/>
</dbReference>
<dbReference type="GO" id="GO:0046872">
    <property type="term" value="F:metal ion binding"/>
    <property type="evidence" value="ECO:0007669"/>
    <property type="project" value="UniProtKB-KW"/>
</dbReference>
<dbReference type="Pfam" id="PF02875">
    <property type="entry name" value="Mur_ligase_C"/>
    <property type="match status" value="1"/>
</dbReference>
<evidence type="ECO:0000256" key="4">
    <source>
        <dbReference type="ARBA" id="ARBA00005150"/>
    </source>
</evidence>
<gene>
    <name evidence="26" type="primary">folC</name>
    <name evidence="26" type="ORF">GCM10008090_07190</name>
</gene>
<dbReference type="Proteomes" id="UP000614811">
    <property type="component" value="Unassembled WGS sequence"/>
</dbReference>
<evidence type="ECO:0000256" key="8">
    <source>
        <dbReference type="ARBA" id="ARBA00013025"/>
    </source>
</evidence>
<dbReference type="PANTHER" id="PTHR11136">
    <property type="entry name" value="FOLYLPOLYGLUTAMATE SYNTHASE-RELATED"/>
    <property type="match status" value="1"/>
</dbReference>
<dbReference type="InterPro" id="IPR001645">
    <property type="entry name" value="Folylpolyglutamate_synth"/>
</dbReference>
<comment type="catalytic activity">
    <reaction evidence="22">
        <text>7,8-dihydropteroate + L-glutamate + ATP = 7,8-dihydrofolate + ADP + phosphate + H(+)</text>
        <dbReference type="Rhea" id="RHEA:23584"/>
        <dbReference type="ChEBI" id="CHEBI:15378"/>
        <dbReference type="ChEBI" id="CHEBI:17839"/>
        <dbReference type="ChEBI" id="CHEBI:29985"/>
        <dbReference type="ChEBI" id="CHEBI:30616"/>
        <dbReference type="ChEBI" id="CHEBI:43474"/>
        <dbReference type="ChEBI" id="CHEBI:57451"/>
        <dbReference type="ChEBI" id="CHEBI:456216"/>
        <dbReference type="EC" id="6.3.2.12"/>
    </reaction>
</comment>
<evidence type="ECO:0000256" key="14">
    <source>
        <dbReference type="ARBA" id="ARBA00022842"/>
    </source>
</evidence>
<dbReference type="GO" id="GO:0046656">
    <property type="term" value="P:folic acid biosynthetic process"/>
    <property type="evidence" value="ECO:0007669"/>
    <property type="project" value="UniProtKB-KW"/>
</dbReference>
<evidence type="ECO:0000256" key="17">
    <source>
        <dbReference type="ARBA" id="ARBA00030592"/>
    </source>
</evidence>
<evidence type="ECO:0000256" key="6">
    <source>
        <dbReference type="ARBA" id="ARBA00011245"/>
    </source>
</evidence>
<dbReference type="FunFam" id="3.40.1190.10:FF:000004">
    <property type="entry name" value="Dihydrofolate synthase/folylpolyglutamate synthase"/>
    <property type="match status" value="1"/>
</dbReference>
<evidence type="ECO:0000313" key="26">
    <source>
        <dbReference type="EMBL" id="GHA00748.1"/>
    </source>
</evidence>
<comment type="catalytic activity">
    <reaction evidence="19">
        <text>(6S)-5,6,7,8-tetrahydrofolyl-(gamma-L-Glu)(n) + L-glutamate + ATP = (6S)-5,6,7,8-tetrahydrofolyl-(gamma-L-Glu)(n+1) + ADP + phosphate + H(+)</text>
        <dbReference type="Rhea" id="RHEA:10580"/>
        <dbReference type="Rhea" id="RHEA-COMP:14738"/>
        <dbReference type="Rhea" id="RHEA-COMP:14740"/>
        <dbReference type="ChEBI" id="CHEBI:15378"/>
        <dbReference type="ChEBI" id="CHEBI:29985"/>
        <dbReference type="ChEBI" id="CHEBI:30616"/>
        <dbReference type="ChEBI" id="CHEBI:43474"/>
        <dbReference type="ChEBI" id="CHEBI:141005"/>
        <dbReference type="ChEBI" id="CHEBI:456216"/>
        <dbReference type="EC" id="6.3.2.17"/>
    </reaction>
</comment>
<evidence type="ECO:0000256" key="16">
    <source>
        <dbReference type="ARBA" id="ARBA00030048"/>
    </source>
</evidence>
<evidence type="ECO:0000256" key="10">
    <source>
        <dbReference type="ARBA" id="ARBA00022598"/>
    </source>
</evidence>
<comment type="pathway">
    <text evidence="3">Cofactor biosynthesis; tetrahydrofolate biosynthesis; 7,8-dihydrofolate from 2-amino-4-hydroxy-6-hydroxymethyl-7,8-dihydropteridine diphosphate and 4-aminobenzoate: step 2/2.</text>
</comment>
<comment type="similarity">
    <text evidence="5 23">Belongs to the folylpolyglutamate synthase family.</text>
</comment>
<evidence type="ECO:0000256" key="2">
    <source>
        <dbReference type="ARBA" id="ARBA00002714"/>
    </source>
</evidence>
<dbReference type="EC" id="6.3.2.17" evidence="8"/>
<dbReference type="InterPro" id="IPR013221">
    <property type="entry name" value="Mur_ligase_cen"/>
</dbReference>
<dbReference type="InterPro" id="IPR004101">
    <property type="entry name" value="Mur_ligase_C"/>
</dbReference>
<dbReference type="EMBL" id="BMXA01000001">
    <property type="protein sequence ID" value="GHA00748.1"/>
    <property type="molecule type" value="Genomic_DNA"/>
</dbReference>
<dbReference type="Pfam" id="PF08245">
    <property type="entry name" value="Mur_ligase_M"/>
    <property type="match status" value="1"/>
</dbReference>
<sequence length="428" mass="46531">MRRTVADWVDYIQTLHAREIELTLERVQQVYQRLLDDELGFKVISVAGTNGKGSSAAMLAAIYQAAGYRVGKYTSPHLKDFNERIEIQGQAISDVELLSSFVAVEKARDKTPITYFEFATLTAIEAFERANIDIAIMEVGLGGRLDAVNILDADVAIVTNISIDHTAWLGNTVEEIAVEKAGIARPGKPCVIGMIDPPTTLLTSCAEIGAACHRHGLAYQIIEQPSQSWNLITPERGLHDLPLPFGQSGMQLQNAAAVVYACLLLNPVLPVSEAQLRDGLTQARIYGRCQLVQEKPAIVVDVAHNVASVARLHDFLMQHSISGRVIAVCGMLKDKQIELSLEHIHKLVDVWHLGSINNPRGASSQQLAATLAQLGADTASLHAYESPLVAFEAAKATLTVDDLLVVFGSFFVAGDILRVLESSDHSDR</sequence>
<evidence type="ECO:0000256" key="23">
    <source>
        <dbReference type="PIRNR" id="PIRNR001563"/>
    </source>
</evidence>
<comment type="catalytic activity">
    <reaction evidence="21">
        <text>(6R)-5,10-methylenetetrahydrofolyl-(gamma-L-Glu)(n) + L-glutamate + ATP = (6R)-5,10-methylenetetrahydrofolyl-(gamma-L-Glu)(n+1) + ADP + phosphate + H(+)</text>
        <dbReference type="Rhea" id="RHEA:51912"/>
        <dbReference type="Rhea" id="RHEA-COMP:13257"/>
        <dbReference type="Rhea" id="RHEA-COMP:13258"/>
        <dbReference type="ChEBI" id="CHEBI:15378"/>
        <dbReference type="ChEBI" id="CHEBI:29985"/>
        <dbReference type="ChEBI" id="CHEBI:30616"/>
        <dbReference type="ChEBI" id="CHEBI:43474"/>
        <dbReference type="ChEBI" id="CHEBI:136572"/>
        <dbReference type="ChEBI" id="CHEBI:456216"/>
        <dbReference type="EC" id="6.3.2.17"/>
    </reaction>
</comment>
<dbReference type="InterPro" id="IPR036565">
    <property type="entry name" value="Mur-like_cat_sf"/>
</dbReference>
<evidence type="ECO:0000259" key="25">
    <source>
        <dbReference type="Pfam" id="PF08245"/>
    </source>
</evidence>
<dbReference type="SUPFAM" id="SSF53244">
    <property type="entry name" value="MurD-like peptide ligases, peptide-binding domain"/>
    <property type="match status" value="1"/>
</dbReference>
<evidence type="ECO:0000256" key="19">
    <source>
        <dbReference type="ARBA" id="ARBA00047493"/>
    </source>
</evidence>
<comment type="function">
    <text evidence="2">Functions in two distinct reactions of the de novo folate biosynthetic pathway. Catalyzes the addition of a glutamate residue to dihydropteroate (7,8-dihydropteroate or H2Pte) to form dihydrofolate (7,8-dihydrofolate monoglutamate or H2Pte-Glu). Also catalyzes successive additions of L-glutamate to tetrahydrofolate or 10-formyltetrahydrofolate or 5,10-methylenetetrahydrofolate, leading to folylpolyglutamate derivatives.</text>
</comment>
<evidence type="ECO:0000256" key="1">
    <source>
        <dbReference type="ARBA" id="ARBA00001946"/>
    </source>
</evidence>
<evidence type="ECO:0000256" key="15">
    <source>
        <dbReference type="ARBA" id="ARBA00022909"/>
    </source>
</evidence>
<keyword evidence="10 23" id="KW-0436">Ligase</keyword>
<evidence type="ECO:0000256" key="22">
    <source>
        <dbReference type="ARBA" id="ARBA00049161"/>
    </source>
</evidence>
<dbReference type="SUPFAM" id="SSF53623">
    <property type="entry name" value="MurD-like peptide ligases, catalytic domain"/>
    <property type="match status" value="1"/>
</dbReference>
<comment type="subunit">
    <text evidence="6">Monomer.</text>
</comment>
<protein>
    <recommendedName>
        <fullName evidence="9">Dihydrofolate synthase/folylpolyglutamate synthase</fullName>
        <ecNumber evidence="7">6.3.2.12</ecNumber>
        <ecNumber evidence="8">6.3.2.17</ecNumber>
    </recommendedName>
    <alternativeName>
        <fullName evidence="18">Folylpoly-gamma-glutamate synthetase-dihydrofolate synthetase</fullName>
    </alternativeName>
    <alternativeName>
        <fullName evidence="16">Folylpolyglutamate synthetase</fullName>
    </alternativeName>
    <alternativeName>
        <fullName evidence="17">Tetrahydrofolylpolyglutamate synthase</fullName>
    </alternativeName>
</protein>
<keyword evidence="27" id="KW-1185">Reference proteome</keyword>
<comment type="caution">
    <text evidence="26">The sequence shown here is derived from an EMBL/GenBank/DDBJ whole genome shotgun (WGS) entry which is preliminary data.</text>
</comment>
<dbReference type="NCBIfam" id="NF008101">
    <property type="entry name" value="PRK10846.1"/>
    <property type="match status" value="1"/>
</dbReference>
<evidence type="ECO:0000256" key="18">
    <source>
        <dbReference type="ARBA" id="ARBA00032510"/>
    </source>
</evidence>
<keyword evidence="15" id="KW-0289">Folate biosynthesis</keyword>
<dbReference type="GO" id="GO:0004326">
    <property type="term" value="F:tetrahydrofolylpolyglutamate synthase activity"/>
    <property type="evidence" value="ECO:0007669"/>
    <property type="project" value="UniProtKB-EC"/>
</dbReference>